<dbReference type="EMBL" id="RCZO01000014">
    <property type="protein sequence ID" value="TPG04257.1"/>
    <property type="molecule type" value="Genomic_DNA"/>
</dbReference>
<reference evidence="1 2" key="1">
    <citation type="journal article" date="2019" name="Environ. Microbiol.">
        <title>Species interactions and distinct microbial communities in high Arctic permafrost affected cryosols are associated with the CH4 and CO2 gas fluxes.</title>
        <authorList>
            <person name="Altshuler I."/>
            <person name="Hamel J."/>
            <person name="Turney S."/>
            <person name="Magnuson E."/>
            <person name="Levesque R."/>
            <person name="Greer C."/>
            <person name="Whyte L.G."/>
        </authorList>
    </citation>
    <scope>NUCLEOTIDE SEQUENCE [LARGE SCALE GENOMIC DNA]</scope>
    <source>
        <strain evidence="1 2">S13Y</strain>
    </source>
</reference>
<proteinExistence type="predicted"/>
<dbReference type="AlphaFoldDB" id="A0A502F4C2"/>
<dbReference type="Proteomes" id="UP000319486">
    <property type="component" value="Unassembled WGS sequence"/>
</dbReference>
<name>A0A502F4C2_9GAMM</name>
<accession>A0A502F4C2</accession>
<gene>
    <name evidence="1" type="ORF">EAH88_18055</name>
</gene>
<protein>
    <submittedName>
        <fullName evidence="1">Peptidoglycan-binding domain-containing protein</fullName>
    </submittedName>
</protein>
<comment type="caution">
    <text evidence="1">The sequence shown here is derived from an EMBL/GenBank/DDBJ whole genome shotgun (WGS) entry which is preliminary data.</text>
</comment>
<evidence type="ECO:0000313" key="2">
    <source>
        <dbReference type="Proteomes" id="UP000319486"/>
    </source>
</evidence>
<organism evidence="1 2">
    <name type="scientific">Rhodanobacter glycinis</name>
    <dbReference type="NCBI Taxonomy" id="582702"/>
    <lineage>
        <taxon>Bacteria</taxon>
        <taxon>Pseudomonadati</taxon>
        <taxon>Pseudomonadota</taxon>
        <taxon>Gammaproteobacteria</taxon>
        <taxon>Lysobacterales</taxon>
        <taxon>Rhodanobacteraceae</taxon>
        <taxon>Rhodanobacter</taxon>
    </lineage>
</organism>
<keyword evidence="2" id="KW-1185">Reference proteome</keyword>
<sequence length="249" mass="25921">MANFRHPWPVNPRTLSPWPNGNALIPYPVWNAPAPLLDSPLIAPFSVAAGQPAAGAGVSSTTIALTPHSALERSGAQWVARYPTSTNLGDLTPAFSKAVTSFIAAIEAAGGSVTISATYRPPERAYLMHYAWAIAKDGASPASIEAKAGVNIDWAHLDATGQSDPKAAVKAASAMVSGYAMAHSAVLVSRHTQKRAIDMTISGVVGKSVNDASGKAMPIHSLKDLNPVGKSYGVIKLVSDAPHWSDDGH</sequence>
<evidence type="ECO:0000313" key="1">
    <source>
        <dbReference type="EMBL" id="TPG04257.1"/>
    </source>
</evidence>